<dbReference type="Gene3D" id="3.10.129.10">
    <property type="entry name" value="Hotdog Thioesterase"/>
    <property type="match status" value="1"/>
</dbReference>
<dbReference type="OMA" id="VHAVAVC"/>
<protein>
    <recommendedName>
        <fullName evidence="2">Protein THEM6</fullName>
    </recommendedName>
</protein>
<dbReference type="InterPro" id="IPR029069">
    <property type="entry name" value="HotDog_dom_sf"/>
</dbReference>
<evidence type="ECO:0000313" key="4">
    <source>
        <dbReference type="Proteomes" id="UP000494040"/>
    </source>
</evidence>
<proteinExistence type="inferred from homology"/>
<name>A0A8I6SJ32_CIMLE</name>
<dbReference type="PANTHER" id="PTHR12475:SF11">
    <property type="entry name" value="PROTEIN THEM6"/>
    <property type="match status" value="1"/>
</dbReference>
<dbReference type="EnsemblMetazoa" id="XM_024227657.1">
    <property type="protein sequence ID" value="XP_024083425.1"/>
    <property type="gene ID" value="LOC106670010"/>
</dbReference>
<accession>A0A8I6SJ32</accession>
<organism evidence="3 4">
    <name type="scientific">Cimex lectularius</name>
    <name type="common">Bed bug</name>
    <name type="synonym">Acanthia lectularia</name>
    <dbReference type="NCBI Taxonomy" id="79782"/>
    <lineage>
        <taxon>Eukaryota</taxon>
        <taxon>Metazoa</taxon>
        <taxon>Ecdysozoa</taxon>
        <taxon>Arthropoda</taxon>
        <taxon>Hexapoda</taxon>
        <taxon>Insecta</taxon>
        <taxon>Pterygota</taxon>
        <taxon>Neoptera</taxon>
        <taxon>Paraneoptera</taxon>
        <taxon>Hemiptera</taxon>
        <taxon>Heteroptera</taxon>
        <taxon>Panheteroptera</taxon>
        <taxon>Cimicomorpha</taxon>
        <taxon>Cimicidae</taxon>
        <taxon>Cimex</taxon>
    </lineage>
</organism>
<dbReference type="PANTHER" id="PTHR12475">
    <property type="match status" value="1"/>
</dbReference>
<evidence type="ECO:0000256" key="2">
    <source>
        <dbReference type="ARBA" id="ARBA00041112"/>
    </source>
</evidence>
<sequence>QKNYYRDLQYSWERELSRSGIQKQKRQKACRSRPALSKQCWVDSSRVTARPDKSGWCWSTDIDYLLTHLNNAKYLRELDFARADFYQRTRLYQKIRSKGGGLVQGATTIRYRKFIKVFTMFKITSKIVFWDKANIYMEHRFLAPGDNFICAIAICKQRIINVDIEELMRNILMGEKSPAGIEAGYSKPQMQLSLKKWVESNEISSADLRNSC</sequence>
<evidence type="ECO:0000256" key="1">
    <source>
        <dbReference type="ARBA" id="ARBA00038228"/>
    </source>
</evidence>
<dbReference type="AlphaFoldDB" id="A0A8I6SJ32"/>
<dbReference type="SUPFAM" id="SSF54637">
    <property type="entry name" value="Thioesterase/thiol ester dehydrase-isomerase"/>
    <property type="match status" value="1"/>
</dbReference>
<comment type="similarity">
    <text evidence="1">Belongs to the THEM6 family.</text>
</comment>
<dbReference type="InterPro" id="IPR051490">
    <property type="entry name" value="THEM6_lcsJ_thioesterase"/>
</dbReference>
<dbReference type="Pfam" id="PF13279">
    <property type="entry name" value="4HBT_2"/>
    <property type="match status" value="1"/>
</dbReference>
<dbReference type="GeneID" id="106670010"/>
<dbReference type="RefSeq" id="XP_024083425.1">
    <property type="nucleotide sequence ID" value="XM_024227657.1"/>
</dbReference>
<dbReference type="KEGG" id="clec:106670010"/>
<dbReference type="Proteomes" id="UP000494040">
    <property type="component" value="Unassembled WGS sequence"/>
</dbReference>
<reference evidence="3" key="1">
    <citation type="submission" date="2022-01" db="UniProtKB">
        <authorList>
            <consortium name="EnsemblMetazoa"/>
        </authorList>
    </citation>
    <scope>IDENTIFICATION</scope>
</reference>
<evidence type="ECO:0000313" key="3">
    <source>
        <dbReference type="EnsemblMetazoa" id="XP_024083425.1"/>
    </source>
</evidence>
<dbReference type="OrthoDB" id="265761at2759"/>
<keyword evidence="4" id="KW-1185">Reference proteome</keyword>
<dbReference type="CDD" id="cd00586">
    <property type="entry name" value="4HBT"/>
    <property type="match status" value="1"/>
</dbReference>